<comment type="caution">
    <text evidence="5">The sequence shown here is derived from an EMBL/GenBank/DDBJ whole genome shotgun (WGS) entry which is preliminary data.</text>
</comment>
<dbReference type="RefSeq" id="WP_344672907.1">
    <property type="nucleotide sequence ID" value="NZ_BAAAZI010000004.1"/>
</dbReference>
<evidence type="ECO:0000313" key="5">
    <source>
        <dbReference type="EMBL" id="GAA4132172.1"/>
    </source>
</evidence>
<dbReference type="PANTHER" id="PTHR42855">
    <property type="entry name" value="ABC TRANSPORTER ATP-BINDING SUBUNIT"/>
    <property type="match status" value="1"/>
</dbReference>
<dbReference type="InterPro" id="IPR003593">
    <property type="entry name" value="AAA+_ATPase"/>
</dbReference>
<protein>
    <submittedName>
        <fullName evidence="5">ABC-F family ATP-binding cassette domain-containing protein</fullName>
    </submittedName>
</protein>
<dbReference type="InterPro" id="IPR027417">
    <property type="entry name" value="P-loop_NTPase"/>
</dbReference>
<name>A0ABP7Y8D2_9SPHI</name>
<keyword evidence="6" id="KW-1185">Reference proteome</keyword>
<dbReference type="Proteomes" id="UP001500101">
    <property type="component" value="Unassembled WGS sequence"/>
</dbReference>
<dbReference type="InterPro" id="IPR017871">
    <property type="entry name" value="ABC_transporter-like_CS"/>
</dbReference>
<dbReference type="PANTHER" id="PTHR42855:SF2">
    <property type="entry name" value="DRUG RESISTANCE ABC TRANSPORTER,ATP-BINDING PROTEIN"/>
    <property type="match status" value="1"/>
</dbReference>
<dbReference type="Pfam" id="PF12848">
    <property type="entry name" value="ABC_tran_Xtn"/>
    <property type="match status" value="1"/>
</dbReference>
<evidence type="ECO:0000259" key="4">
    <source>
        <dbReference type="PROSITE" id="PS50893"/>
    </source>
</evidence>
<keyword evidence="1" id="KW-0547">Nucleotide-binding</keyword>
<accession>A0ABP7Y8D2</accession>
<dbReference type="InterPro" id="IPR051309">
    <property type="entry name" value="ABCF_ATPase"/>
</dbReference>
<keyword evidence="2 5" id="KW-0067">ATP-binding</keyword>
<dbReference type="CDD" id="cd03221">
    <property type="entry name" value="ABCF_EF-3"/>
    <property type="match status" value="2"/>
</dbReference>
<feature type="coiled-coil region" evidence="3">
    <location>
        <begin position="224"/>
        <end position="265"/>
    </location>
</feature>
<evidence type="ECO:0000256" key="2">
    <source>
        <dbReference type="ARBA" id="ARBA00022840"/>
    </source>
</evidence>
<dbReference type="Gene3D" id="3.40.50.300">
    <property type="entry name" value="P-loop containing nucleotide triphosphate hydrolases"/>
    <property type="match status" value="2"/>
</dbReference>
<sequence>MLILQKATYIHPNKEVLFQDLDFVVNKNEKIALIGNNGTGKSTLLKIIAGQLPLNSGLLQVEAIPYYIPQNLDAYQDKSIAEALSISEKWIALQEILAGEANEHNMEILNDDWTLEDRVLQALEKWDLADITLDTSLSQLSGGQKTKVFLAGISIHEPEFILLDEPSNHLDKPARKQLYDFIANSNSTILLVSHDRQLLQLMPYMAELSQGSIKRYGGNYDFYVEQKEIEQTSLSNQVQNQQKELRKAKDKEREAIERQNKLNARGKKKQEAAGIPKILMGALKNKAEGSSSKLKSVHEDKISGIRSQLSDLRAQLPEIDQMQFNFDESGLHLGKLLIEAKEINYEIKDRMLWKEDISLQIRSGERIHIQGANGSGKTTLIKMLLNKLEPSKGSIQSNTRRYIYIDQEYSLVQTNLSVYEMAQSFNNSGLQEHDIKIRLNRFLFGKDAWDKSCLSLSGGERMRLLLCCLNISTQAPDIMVLDEPTNNIDLQNIIILTEALKNFKGTILVVSHDENFILDLQVNREISLL</sequence>
<feature type="domain" description="ABC transporter" evidence="4">
    <location>
        <begin position="338"/>
        <end position="529"/>
    </location>
</feature>
<dbReference type="InterPro" id="IPR003439">
    <property type="entry name" value="ABC_transporter-like_ATP-bd"/>
</dbReference>
<evidence type="ECO:0000313" key="6">
    <source>
        <dbReference type="Proteomes" id="UP001500101"/>
    </source>
</evidence>
<proteinExistence type="predicted"/>
<gene>
    <name evidence="5" type="ORF">GCM10022216_02990</name>
</gene>
<organism evidence="5 6">
    <name type="scientific">Sphingobacterium kyonggiense</name>
    <dbReference type="NCBI Taxonomy" id="714075"/>
    <lineage>
        <taxon>Bacteria</taxon>
        <taxon>Pseudomonadati</taxon>
        <taxon>Bacteroidota</taxon>
        <taxon>Sphingobacteriia</taxon>
        <taxon>Sphingobacteriales</taxon>
        <taxon>Sphingobacteriaceae</taxon>
        <taxon>Sphingobacterium</taxon>
    </lineage>
</organism>
<dbReference type="SMART" id="SM00382">
    <property type="entry name" value="AAA"/>
    <property type="match status" value="2"/>
</dbReference>
<dbReference type="Pfam" id="PF00005">
    <property type="entry name" value="ABC_tran"/>
    <property type="match status" value="2"/>
</dbReference>
<dbReference type="EMBL" id="BAAAZI010000004">
    <property type="protein sequence ID" value="GAA4132172.1"/>
    <property type="molecule type" value="Genomic_DNA"/>
</dbReference>
<feature type="domain" description="ABC transporter" evidence="4">
    <location>
        <begin position="2"/>
        <end position="235"/>
    </location>
</feature>
<dbReference type="InterPro" id="IPR032781">
    <property type="entry name" value="ABC_tran_Xtn"/>
</dbReference>
<dbReference type="SUPFAM" id="SSF52540">
    <property type="entry name" value="P-loop containing nucleoside triphosphate hydrolases"/>
    <property type="match status" value="2"/>
</dbReference>
<evidence type="ECO:0000256" key="1">
    <source>
        <dbReference type="ARBA" id="ARBA00022741"/>
    </source>
</evidence>
<reference evidence="6" key="1">
    <citation type="journal article" date="2019" name="Int. J. Syst. Evol. Microbiol.">
        <title>The Global Catalogue of Microorganisms (GCM) 10K type strain sequencing project: providing services to taxonomists for standard genome sequencing and annotation.</title>
        <authorList>
            <consortium name="The Broad Institute Genomics Platform"/>
            <consortium name="The Broad Institute Genome Sequencing Center for Infectious Disease"/>
            <person name="Wu L."/>
            <person name="Ma J."/>
        </authorList>
    </citation>
    <scope>NUCLEOTIDE SEQUENCE [LARGE SCALE GENOMIC DNA]</scope>
    <source>
        <strain evidence="6">JCM 16704</strain>
    </source>
</reference>
<dbReference type="GO" id="GO:0005524">
    <property type="term" value="F:ATP binding"/>
    <property type="evidence" value="ECO:0007669"/>
    <property type="project" value="UniProtKB-KW"/>
</dbReference>
<evidence type="ECO:0000256" key="3">
    <source>
        <dbReference type="SAM" id="Coils"/>
    </source>
</evidence>
<dbReference type="PROSITE" id="PS50893">
    <property type="entry name" value="ABC_TRANSPORTER_2"/>
    <property type="match status" value="2"/>
</dbReference>
<keyword evidence="3" id="KW-0175">Coiled coil</keyword>
<dbReference type="PROSITE" id="PS00211">
    <property type="entry name" value="ABC_TRANSPORTER_1"/>
    <property type="match status" value="1"/>
</dbReference>